<protein>
    <recommendedName>
        <fullName evidence="3">Acyl-CoA N-acyltransferase</fullName>
    </recommendedName>
</protein>
<sequence>MPSFQVQPCTEADIPRVFEIISLAFDHDHEYMDSIFPAHDALEGRSVGAERILQIFHGDPYGHFMKVVDTDTGIVAGAAKWNIYEKGVIPPQPAIDGNYWKSEEDKEFAQALFQGFFAPRQKIIEETNGELAVVEGSERGRRLYASEGFNGAHYVVPVPDKFAGRRKQTYHFMRRPAQSKAKTP</sequence>
<evidence type="ECO:0008006" key="3">
    <source>
        <dbReference type="Google" id="ProtNLM"/>
    </source>
</evidence>
<reference evidence="1" key="1">
    <citation type="submission" date="2022-10" db="EMBL/GenBank/DDBJ databases">
        <title>Tapping the CABI collections for fungal endophytes: first genome assemblies for Collariella, Neodidymelliopsis, Ascochyta clinopodiicola, Didymella pomorum, Didymosphaeria variabile, Neocosmospora piperis and Neocucurbitaria cava.</title>
        <authorList>
            <person name="Hill R."/>
        </authorList>
    </citation>
    <scope>NUCLEOTIDE SEQUENCE</scope>
    <source>
        <strain evidence="1">IMI 360193</strain>
    </source>
</reference>
<dbReference type="Proteomes" id="UP001140562">
    <property type="component" value="Unassembled WGS sequence"/>
</dbReference>
<organism evidence="1 2">
    <name type="scientific">Didymella glomerata</name>
    <dbReference type="NCBI Taxonomy" id="749621"/>
    <lineage>
        <taxon>Eukaryota</taxon>
        <taxon>Fungi</taxon>
        <taxon>Dikarya</taxon>
        <taxon>Ascomycota</taxon>
        <taxon>Pezizomycotina</taxon>
        <taxon>Dothideomycetes</taxon>
        <taxon>Pleosporomycetidae</taxon>
        <taxon>Pleosporales</taxon>
        <taxon>Pleosporineae</taxon>
        <taxon>Didymellaceae</taxon>
        <taxon>Didymella</taxon>
    </lineage>
</organism>
<dbReference type="OrthoDB" id="4738875at2759"/>
<name>A0A9W8X7Q7_9PLEO</name>
<dbReference type="PANTHER" id="PTHR42791">
    <property type="entry name" value="GNAT FAMILY ACETYLTRANSFERASE"/>
    <property type="match status" value="1"/>
</dbReference>
<gene>
    <name evidence="1" type="ORF">N0V87_000565</name>
</gene>
<dbReference type="EMBL" id="JAPEUV010000003">
    <property type="protein sequence ID" value="KAJ4343342.1"/>
    <property type="molecule type" value="Genomic_DNA"/>
</dbReference>
<dbReference type="InterPro" id="IPR016181">
    <property type="entry name" value="Acyl_CoA_acyltransferase"/>
</dbReference>
<dbReference type="PANTHER" id="PTHR42791:SF14">
    <property type="entry name" value="N-ACETYLTRANSFERASE DOMAIN-CONTAINING PROTEIN"/>
    <property type="match status" value="1"/>
</dbReference>
<proteinExistence type="predicted"/>
<evidence type="ECO:0000313" key="2">
    <source>
        <dbReference type="Proteomes" id="UP001140562"/>
    </source>
</evidence>
<comment type="caution">
    <text evidence="1">The sequence shown here is derived from an EMBL/GenBank/DDBJ whole genome shotgun (WGS) entry which is preliminary data.</text>
</comment>
<evidence type="ECO:0000313" key="1">
    <source>
        <dbReference type="EMBL" id="KAJ4343342.1"/>
    </source>
</evidence>
<dbReference type="Gene3D" id="3.40.630.30">
    <property type="match status" value="1"/>
</dbReference>
<keyword evidence="2" id="KW-1185">Reference proteome</keyword>
<dbReference type="InterPro" id="IPR052523">
    <property type="entry name" value="Trichothecene_AcTrans"/>
</dbReference>
<dbReference type="SUPFAM" id="SSF55729">
    <property type="entry name" value="Acyl-CoA N-acyltransferases (Nat)"/>
    <property type="match status" value="1"/>
</dbReference>
<dbReference type="AlphaFoldDB" id="A0A9W8X7Q7"/>
<accession>A0A9W8X7Q7</accession>